<dbReference type="EMBL" id="CP041147">
    <property type="protein sequence ID" value="QDF64861.1"/>
    <property type="molecule type" value="Genomic_DNA"/>
</dbReference>
<keyword evidence="4" id="KW-1185">Reference proteome</keyword>
<dbReference type="Proteomes" id="UP000305457">
    <property type="component" value="Chromosome"/>
</dbReference>
<accession>A0A4Y6I681</accession>
<sequence>MNQIYLFNLYQLKEKFNYALFKGKQNKTYVLPIMEKDNFVYFCRVQKYTKNNGVHLLSPIITQKNTDYFVNFEWIYKTDAKLFLNDTFYIHDDIFKDKINPMNEIQILNSFNIILKNKLYRSTTVSYRL</sequence>
<gene>
    <name evidence="1" type="ORF">FG904_00830</name>
    <name evidence="2" type="ORF">FIV53_00845</name>
</gene>
<name>A0A4Y6I681_9MOLU</name>
<reference evidence="2 4" key="1">
    <citation type="submission" date="2019-06" db="EMBL/GenBank/DDBJ databases">
        <title>Mycoplasma nasistruthionis sp. nov. str Ms03.</title>
        <authorList>
            <person name="Botes A."/>
        </authorList>
    </citation>
    <scope>NUCLEOTIDE SEQUENCE [LARGE SCALE GENOMIC DNA]</scope>
    <source>
        <strain evidence="2 4">Ms03</strain>
    </source>
</reference>
<proteinExistence type="predicted"/>
<evidence type="ECO:0000313" key="4">
    <source>
        <dbReference type="Proteomes" id="UP000315201"/>
    </source>
</evidence>
<dbReference type="AlphaFoldDB" id="A0A4Y6I681"/>
<dbReference type="Proteomes" id="UP000315201">
    <property type="component" value="Chromosome"/>
</dbReference>
<protein>
    <submittedName>
        <fullName evidence="2">Uncharacterized protein</fullName>
    </submittedName>
</protein>
<dbReference type="RefSeq" id="WP_139592046.1">
    <property type="nucleotide sequence ID" value="NZ_CP040825.1"/>
</dbReference>
<dbReference type="KEGG" id="mnh:FG904_00830"/>
<accession>A0A5B7XXC1</accession>
<reference evidence="1 3" key="2">
    <citation type="submission" date="2019-06" db="EMBL/GenBank/DDBJ databases">
        <title>Mycoplasma sp. 2F1A isolated from ostrich.</title>
        <authorList>
            <person name="Spergser J."/>
        </authorList>
    </citation>
    <scope>NUCLEOTIDE SEQUENCE [LARGE SCALE GENOMIC DNA]</scope>
    <source>
        <strain evidence="1 3">2F1A</strain>
    </source>
</reference>
<dbReference type="EMBL" id="CP040825">
    <property type="protein sequence ID" value="QCZ36563.1"/>
    <property type="molecule type" value="Genomic_DNA"/>
</dbReference>
<organism evidence="2 4">
    <name type="scientific">Mycoplasma nasistruthionis</name>
    <dbReference type="NCBI Taxonomy" id="353852"/>
    <lineage>
        <taxon>Bacteria</taxon>
        <taxon>Bacillati</taxon>
        <taxon>Mycoplasmatota</taxon>
        <taxon>Mollicutes</taxon>
        <taxon>Mycoplasmataceae</taxon>
        <taxon>Mycoplasma</taxon>
    </lineage>
</organism>
<evidence type="ECO:0000313" key="3">
    <source>
        <dbReference type="Proteomes" id="UP000305457"/>
    </source>
</evidence>
<evidence type="ECO:0000313" key="2">
    <source>
        <dbReference type="EMBL" id="QDF64861.1"/>
    </source>
</evidence>
<evidence type="ECO:0000313" key="1">
    <source>
        <dbReference type="EMBL" id="QCZ36563.1"/>
    </source>
</evidence>